<proteinExistence type="predicted"/>
<dbReference type="AlphaFoldDB" id="D3BT36"/>
<keyword evidence="3" id="KW-1185">Reference proteome</keyword>
<reference evidence="2 3" key="1">
    <citation type="journal article" date="2011" name="Genome Res.">
        <title>Phylogeny-wide analysis of social amoeba genomes highlights ancient origins for complex intercellular communication.</title>
        <authorList>
            <person name="Heidel A.J."/>
            <person name="Lawal H.M."/>
            <person name="Felder M."/>
            <person name="Schilde C."/>
            <person name="Helps N.R."/>
            <person name="Tunggal B."/>
            <person name="Rivero F."/>
            <person name="John U."/>
            <person name="Schleicher M."/>
            <person name="Eichinger L."/>
            <person name="Platzer M."/>
            <person name="Noegel A.A."/>
            <person name="Schaap P."/>
            <person name="Gloeckner G."/>
        </authorList>
    </citation>
    <scope>NUCLEOTIDE SEQUENCE [LARGE SCALE GENOMIC DNA]</scope>
    <source>
        <strain evidence="3">ATCC 26659 / Pp 5 / PN500</strain>
    </source>
</reference>
<accession>D3BT36</accession>
<evidence type="ECO:0000313" key="3">
    <source>
        <dbReference type="Proteomes" id="UP000001396"/>
    </source>
</evidence>
<protein>
    <submittedName>
        <fullName evidence="2">Uncharacterized protein</fullName>
    </submittedName>
</protein>
<comment type="caution">
    <text evidence="2">The sequence shown here is derived from an EMBL/GenBank/DDBJ whole genome shotgun (WGS) entry which is preliminary data.</text>
</comment>
<feature type="region of interest" description="Disordered" evidence="1">
    <location>
        <begin position="141"/>
        <end position="171"/>
    </location>
</feature>
<evidence type="ECO:0000256" key="1">
    <source>
        <dbReference type="SAM" id="MobiDB-lite"/>
    </source>
</evidence>
<name>D3BT36_HETP5</name>
<dbReference type="Proteomes" id="UP000001396">
    <property type="component" value="Unassembled WGS sequence"/>
</dbReference>
<dbReference type="GeneID" id="31366796"/>
<dbReference type="EMBL" id="ADBJ01000056">
    <property type="protein sequence ID" value="EFA75253.1"/>
    <property type="molecule type" value="Genomic_DNA"/>
</dbReference>
<gene>
    <name evidence="2" type="ORF">PPL_11328</name>
</gene>
<sequence>MQKLNHNPNDEEICSLMLINLKELSSYHIVPTLSQNNVLPSIELLTKETKNNNHHQSSYLKELPKYCIPSNPLFIECHWELLSLDKKKCDNWHKQIQDMLSHSKTTFESGSGSLGQNGFWKLRDGKIDPWLEGVDNGNRFHVPSLSSSQSRMHPYTRGSSSSSTSPKKNSANHYDIEQQLPIILTPKSFNMSIIN</sequence>
<organism evidence="2 3">
    <name type="scientific">Heterostelium pallidum (strain ATCC 26659 / Pp 5 / PN500)</name>
    <name type="common">Cellular slime mold</name>
    <name type="synonym">Polysphondylium pallidum</name>
    <dbReference type="NCBI Taxonomy" id="670386"/>
    <lineage>
        <taxon>Eukaryota</taxon>
        <taxon>Amoebozoa</taxon>
        <taxon>Evosea</taxon>
        <taxon>Eumycetozoa</taxon>
        <taxon>Dictyostelia</taxon>
        <taxon>Acytosteliales</taxon>
        <taxon>Acytosteliaceae</taxon>
        <taxon>Heterostelium</taxon>
    </lineage>
</organism>
<evidence type="ECO:0000313" key="2">
    <source>
        <dbReference type="EMBL" id="EFA75253.1"/>
    </source>
</evidence>
<dbReference type="Gene3D" id="3.90.980.20">
    <property type="match status" value="1"/>
</dbReference>
<dbReference type="InParanoid" id="D3BT36"/>
<dbReference type="RefSeq" id="XP_020427387.1">
    <property type="nucleotide sequence ID" value="XM_020582084.1"/>
</dbReference>